<keyword evidence="3" id="KW-1185">Reference proteome</keyword>
<dbReference type="InterPro" id="IPR017531">
    <property type="entry name" value="Hydrolase-1_PEP"/>
</dbReference>
<dbReference type="NCBIfam" id="TIGR03100">
    <property type="entry name" value="hydr1_PEP"/>
    <property type="match status" value="1"/>
</dbReference>
<dbReference type="Gene3D" id="3.40.50.1820">
    <property type="entry name" value="alpha/beta hydrolase"/>
    <property type="match status" value="1"/>
</dbReference>
<dbReference type="HOGENOM" id="CLU_075730_0_0_6"/>
<evidence type="ECO:0000313" key="3">
    <source>
        <dbReference type="Proteomes" id="UP000019442"/>
    </source>
</evidence>
<evidence type="ECO:0000313" key="2">
    <source>
        <dbReference type="EMBL" id="AHK78748.1"/>
    </source>
</evidence>
<dbReference type="ESTHER" id="halhr-w8khv4">
    <property type="family name" value="Hydrolase-1_PEP"/>
</dbReference>
<keyword evidence="2" id="KW-0378">Hydrolase</keyword>
<dbReference type="InterPro" id="IPR022742">
    <property type="entry name" value="Hydrolase_4"/>
</dbReference>
<organism evidence="2 3">
    <name type="scientific">Ectothiorhodospira haloalkaliphila</name>
    <dbReference type="NCBI Taxonomy" id="421628"/>
    <lineage>
        <taxon>Bacteria</taxon>
        <taxon>Pseudomonadati</taxon>
        <taxon>Pseudomonadota</taxon>
        <taxon>Gammaproteobacteria</taxon>
        <taxon>Chromatiales</taxon>
        <taxon>Ectothiorhodospiraceae</taxon>
        <taxon>Ectothiorhodospira</taxon>
    </lineage>
</organism>
<name>W8KHV4_9GAMM</name>
<dbReference type="RefSeq" id="WP_025281139.1">
    <property type="nucleotide sequence ID" value="NZ_CP007268.1"/>
</dbReference>
<reference evidence="3" key="2">
    <citation type="submission" date="2014-02" db="EMBL/GenBank/DDBJ databases">
        <title>Draft Genome Sequence of extremely halophilic bacteria Halorhodospira halochloris.</title>
        <authorList>
            <person name="Singh K.S."/>
        </authorList>
    </citation>
    <scope>NUCLEOTIDE SEQUENCE [LARGE SCALE GENOMIC DNA]</scope>
    <source>
        <strain evidence="3">A</strain>
    </source>
</reference>
<dbReference type="OrthoDB" id="249225at2"/>
<dbReference type="EMBL" id="CP007268">
    <property type="protein sequence ID" value="AHK78748.1"/>
    <property type="molecule type" value="Genomic_DNA"/>
</dbReference>
<reference evidence="2 3" key="1">
    <citation type="journal article" date="2014" name="J Genomics">
        <title>Draft Genome Sequence of the Extremely Halophilic Phototrophic Purple Sulfur Bacterium Halorhodospira halochloris.</title>
        <authorList>
            <person name="Singh K.S."/>
            <person name="Kirksey J."/>
            <person name="Hoff W.D."/>
            <person name="Deole R."/>
        </authorList>
    </citation>
    <scope>NUCLEOTIDE SEQUENCE [LARGE SCALE GENOMIC DNA]</scope>
    <source>
        <strain evidence="2 3">A</strain>
    </source>
</reference>
<proteinExistence type="predicted"/>
<dbReference type="Pfam" id="PF12146">
    <property type="entry name" value="Hydrolase_4"/>
    <property type="match status" value="1"/>
</dbReference>
<dbReference type="PATRIC" id="fig|1354791.3.peg.1577"/>
<accession>W8KHV4</accession>
<dbReference type="SUPFAM" id="SSF53474">
    <property type="entry name" value="alpha/beta-Hydrolases"/>
    <property type="match status" value="1"/>
</dbReference>
<dbReference type="GO" id="GO:0016787">
    <property type="term" value="F:hydrolase activity"/>
    <property type="evidence" value="ECO:0007669"/>
    <property type="project" value="UniProtKB-KW"/>
</dbReference>
<sequence>MSPDAFLFHVDEAPLVGIIHPGAEEARTGVLIVVGGPQYRVGSHRQFLLLARDLSAQGIPVMRFDYRGMGDAGGDQRDFEHIDKDIEAAIDAFQSRMPHLERVVIWGLCDAASAALMYAWRDPRVAGLVLLNPWVRTEQSLAKTYLKHYYVKRAFSRDFWSGVLSGRFDPLGSLCSLADLVRRTVARPPERSGTSNGPSSRNAVLQGGLPERMASGWQRFEGRILLILSGDDLTAAEFRDVAAGSPTWAGLLDESRVTVQELAQANHTFSRKEWRGQVSRWTLEWFSE</sequence>
<gene>
    <name evidence="2" type="ORF">M911_05705</name>
</gene>
<dbReference type="AlphaFoldDB" id="W8KHV4"/>
<dbReference type="KEGG" id="hhc:M911_05705"/>
<feature type="domain" description="Serine aminopeptidase S33" evidence="1">
    <location>
        <begin position="46"/>
        <end position="147"/>
    </location>
</feature>
<dbReference type="Proteomes" id="UP000019442">
    <property type="component" value="Chromosome"/>
</dbReference>
<evidence type="ECO:0000259" key="1">
    <source>
        <dbReference type="Pfam" id="PF12146"/>
    </source>
</evidence>
<dbReference type="InterPro" id="IPR029058">
    <property type="entry name" value="AB_hydrolase_fold"/>
</dbReference>
<protein>
    <submittedName>
        <fullName evidence="2">Hydrolase</fullName>
    </submittedName>
</protein>